<dbReference type="InterPro" id="IPR001296">
    <property type="entry name" value="Glyco_trans_1"/>
</dbReference>
<sequence length="400" mass="46810">MESEKTICIINHYAFPYGYGFHTRQHTIAKILKNLGHNVTIISSSFNHLKIKAVDIENIYKEEIHDDIKYIWIKTKEYQGNGLARIKNLFEFSKKLNKIYKKLNITPDIVWVSSPQPFSIYNGIKMKDYFKCKFVYEERDIWPLTLQMLNGINKYNPLVLIFRYLQLQAYKKSDIIVSPLDNLKEFVEKSGFPNKKVEYLPQPFVEFEIEEFDINLPKDKFIVGYLGSIGDSNSVFNLVKAANLLKKRNDIYFVMVGDGPQLDELKEFSKNNDLTNIEFLGKLEKKKAMYFLSQCSILYKGNPDIELYKYGIGSVKLVEYLWFNKPIINATNIKNDLVSLSNTGLVIESEDSNKLKNSIKKLADDKELYQKYLNNGKKFVEEKFTEKWIQEKLYKIMEGL</sequence>
<dbReference type="CDD" id="cd03794">
    <property type="entry name" value="GT4_WbuB-like"/>
    <property type="match status" value="1"/>
</dbReference>
<evidence type="ECO:0000259" key="2">
    <source>
        <dbReference type="Pfam" id="PF13439"/>
    </source>
</evidence>
<dbReference type="InterPro" id="IPR028098">
    <property type="entry name" value="Glyco_trans_4-like_N"/>
</dbReference>
<dbReference type="GO" id="GO:0016757">
    <property type="term" value="F:glycosyltransferase activity"/>
    <property type="evidence" value="ECO:0007669"/>
    <property type="project" value="InterPro"/>
</dbReference>
<evidence type="ECO:0000313" key="3">
    <source>
        <dbReference type="EMBL" id="KAB7889883.1"/>
    </source>
</evidence>
<evidence type="ECO:0000313" key="6">
    <source>
        <dbReference type="Proteomes" id="UP000472839"/>
    </source>
</evidence>
<dbReference type="PANTHER" id="PTHR12526">
    <property type="entry name" value="GLYCOSYLTRANSFERASE"/>
    <property type="match status" value="1"/>
</dbReference>
<keyword evidence="5" id="KW-1185">Reference proteome</keyword>
<gene>
    <name evidence="4" type="ORF">GBG18_09440</name>
    <name evidence="3" type="ORF">GBG19_04865</name>
</gene>
<dbReference type="Proteomes" id="UP000472839">
    <property type="component" value="Unassembled WGS sequence"/>
</dbReference>
<dbReference type="EMBL" id="WFKJ01000027">
    <property type="protein sequence ID" value="KAB7890204.1"/>
    <property type="molecule type" value="Genomic_DNA"/>
</dbReference>
<dbReference type="PANTHER" id="PTHR12526:SF622">
    <property type="entry name" value="GLYCOSYLTRANSFERASE (GROUP I)"/>
    <property type="match status" value="1"/>
</dbReference>
<dbReference type="Pfam" id="PF00534">
    <property type="entry name" value="Glycos_transf_1"/>
    <property type="match status" value="1"/>
</dbReference>
<feature type="domain" description="Glycosyl transferase family 1" evidence="1">
    <location>
        <begin position="208"/>
        <end position="378"/>
    </location>
</feature>
<comment type="caution">
    <text evidence="3">The sequence shown here is derived from an EMBL/GenBank/DDBJ whole genome shotgun (WGS) entry which is preliminary data.</text>
</comment>
<protein>
    <submittedName>
        <fullName evidence="3">Glycosyltransferase</fullName>
    </submittedName>
</protein>
<dbReference type="RefSeq" id="WP_152190519.1">
    <property type="nucleotide sequence ID" value="NZ_WFKJ01000027.1"/>
</dbReference>
<accession>A0A6L4WUB3</accession>
<name>A0A6L4WUB3_9BACT</name>
<dbReference type="AlphaFoldDB" id="A0A6L4WUB3"/>
<feature type="domain" description="Glycosyltransferase subfamily 4-like N-terminal" evidence="2">
    <location>
        <begin position="26"/>
        <end position="201"/>
    </location>
</feature>
<evidence type="ECO:0000259" key="1">
    <source>
        <dbReference type="Pfam" id="PF00534"/>
    </source>
</evidence>
<dbReference type="Gene3D" id="3.40.50.2000">
    <property type="entry name" value="Glycogen Phosphorylase B"/>
    <property type="match status" value="2"/>
</dbReference>
<evidence type="ECO:0000313" key="4">
    <source>
        <dbReference type="EMBL" id="KAB7890204.1"/>
    </source>
</evidence>
<evidence type="ECO:0000313" key="5">
    <source>
        <dbReference type="Proteomes" id="UP000461010"/>
    </source>
</evidence>
<proteinExistence type="predicted"/>
<organism evidence="3 6">
    <name type="scientific">Poseidonibacter ostreae</name>
    <dbReference type="NCBI Taxonomy" id="2654171"/>
    <lineage>
        <taxon>Bacteria</taxon>
        <taxon>Pseudomonadati</taxon>
        <taxon>Campylobacterota</taxon>
        <taxon>Epsilonproteobacteria</taxon>
        <taxon>Campylobacterales</taxon>
        <taxon>Arcobacteraceae</taxon>
        <taxon>Poseidonibacter</taxon>
    </lineage>
</organism>
<dbReference type="Proteomes" id="UP000461010">
    <property type="component" value="Unassembled WGS sequence"/>
</dbReference>
<dbReference type="EMBL" id="WFKK01000009">
    <property type="protein sequence ID" value="KAB7889883.1"/>
    <property type="molecule type" value="Genomic_DNA"/>
</dbReference>
<dbReference type="SUPFAM" id="SSF53756">
    <property type="entry name" value="UDP-Glycosyltransferase/glycogen phosphorylase"/>
    <property type="match status" value="1"/>
</dbReference>
<reference evidence="5 6" key="1">
    <citation type="submission" date="2019-10" db="EMBL/GenBank/DDBJ databases">
        <title>Poseidonibacter ostreae sp. nov., isolated from the gut of the Ostrea denselamellosa.</title>
        <authorList>
            <person name="Choi A."/>
        </authorList>
    </citation>
    <scope>NUCLEOTIDE SEQUENCE [LARGE SCALE GENOMIC DNA]</scope>
    <source>
        <strain evidence="3 6">SJOD-M-33</strain>
        <strain evidence="4 5">SJOD-M-5</strain>
    </source>
</reference>
<dbReference type="Pfam" id="PF13439">
    <property type="entry name" value="Glyco_transf_4"/>
    <property type="match status" value="1"/>
</dbReference>